<comment type="caution">
    <text evidence="2">The sequence shown here is derived from an EMBL/GenBank/DDBJ whole genome shotgun (WGS) entry which is preliminary data.</text>
</comment>
<evidence type="ECO:0000313" key="2">
    <source>
        <dbReference type="EMBL" id="OYQ35672.1"/>
    </source>
</evidence>
<reference evidence="2 3" key="1">
    <citation type="submission" date="2017-07" db="EMBL/GenBank/DDBJ databases">
        <title>Flavobacterium cyanobacteriorum sp. nov., isolated from cyanobacterial aggregates in a eutrophic lake.</title>
        <authorList>
            <person name="Cai H."/>
        </authorList>
    </citation>
    <scope>NUCLEOTIDE SEQUENCE [LARGE SCALE GENOMIC DNA]</scope>
    <source>
        <strain evidence="2 3">TH021</strain>
    </source>
</reference>
<keyword evidence="3" id="KW-1185">Reference proteome</keyword>
<feature type="transmembrane region" description="Helical" evidence="1">
    <location>
        <begin position="20"/>
        <end position="41"/>
    </location>
</feature>
<sequence length="95" mass="11221">MLIVITFYWKLNKVVKEIDLKFFILHLILTIPSIINSKIPLHSLIEFDNDNFEKAIKEYEFVDSIVITLNILFVIGQIIFGVYYTKKMRQLKVGE</sequence>
<dbReference type="EMBL" id="NOXV01000281">
    <property type="protein sequence ID" value="OYQ35672.1"/>
    <property type="molecule type" value="Genomic_DNA"/>
</dbReference>
<keyword evidence="1" id="KW-1133">Transmembrane helix</keyword>
<name>A0A255Z2K0_9FLAO</name>
<organism evidence="2 3">
    <name type="scientific">Flavobacterium cyanobacteriorum</name>
    <dbReference type="NCBI Taxonomy" id="2022802"/>
    <lineage>
        <taxon>Bacteria</taxon>
        <taxon>Pseudomonadati</taxon>
        <taxon>Bacteroidota</taxon>
        <taxon>Flavobacteriia</taxon>
        <taxon>Flavobacteriales</taxon>
        <taxon>Flavobacteriaceae</taxon>
        <taxon>Flavobacterium</taxon>
    </lineage>
</organism>
<dbReference type="Proteomes" id="UP000216605">
    <property type="component" value="Unassembled WGS sequence"/>
</dbReference>
<keyword evidence="1" id="KW-0472">Membrane</keyword>
<evidence type="ECO:0000313" key="3">
    <source>
        <dbReference type="Proteomes" id="UP000216605"/>
    </source>
</evidence>
<protein>
    <submittedName>
        <fullName evidence="2">Uncharacterized protein</fullName>
    </submittedName>
</protein>
<keyword evidence="1" id="KW-0812">Transmembrane</keyword>
<gene>
    <name evidence="2" type="ORF">CHU92_10690</name>
</gene>
<evidence type="ECO:0000256" key="1">
    <source>
        <dbReference type="SAM" id="Phobius"/>
    </source>
</evidence>
<feature type="transmembrane region" description="Helical" evidence="1">
    <location>
        <begin position="61"/>
        <end position="84"/>
    </location>
</feature>
<dbReference type="AlphaFoldDB" id="A0A255Z2K0"/>
<proteinExistence type="predicted"/>
<accession>A0A255Z2K0</accession>